<dbReference type="Pfam" id="PF00481">
    <property type="entry name" value="PP2C"/>
    <property type="match status" value="2"/>
</dbReference>
<proteinExistence type="predicted"/>
<organism evidence="5 6">
    <name type="scientific">Stentor coeruleus</name>
    <dbReference type="NCBI Taxonomy" id="5963"/>
    <lineage>
        <taxon>Eukaryota</taxon>
        <taxon>Sar</taxon>
        <taxon>Alveolata</taxon>
        <taxon>Ciliophora</taxon>
        <taxon>Postciliodesmatophora</taxon>
        <taxon>Heterotrichea</taxon>
        <taxon>Heterotrichida</taxon>
        <taxon>Stentoridae</taxon>
        <taxon>Stentor</taxon>
    </lineage>
</organism>
<feature type="region of interest" description="Disordered" evidence="3">
    <location>
        <begin position="311"/>
        <end position="332"/>
    </location>
</feature>
<evidence type="ECO:0000256" key="3">
    <source>
        <dbReference type="SAM" id="MobiDB-lite"/>
    </source>
</evidence>
<gene>
    <name evidence="5" type="ORF">SteCoe_4186</name>
</gene>
<feature type="region of interest" description="Disordered" evidence="3">
    <location>
        <begin position="75"/>
        <end position="94"/>
    </location>
</feature>
<name>A0A1R2CVF6_9CILI</name>
<protein>
    <recommendedName>
        <fullName evidence="4">PPM-type phosphatase domain-containing protein</fullName>
    </recommendedName>
</protein>
<sequence length="332" mass="37272">MLKYFEKYFKNFEEDPKSSIEDMVKSCDDQLFSSGIETSLSGTTALIIVVNTLGIHAGSVGDSRAILATLPKKLTSEKSTQQTTDSSRVSKNPDSTNAFIYKNIYKRPVNPSRKLSIITLTIDQKPNNEEELKRINNSGGIVEKIIDDLGQPIGPYRVWSKKIHLPGLAMSRSIGDRFAHEIGVVSTPIINSFTYYPNIDQFIVIASDGIWDVMNNSEVVNFIEKFRYSTQNEGNSYPARTSNSSIARLVCEEARYRWMGIVEKEDVMIDDISCVVLEFNDLENFSQEKFLGEFNKENMFRSISIGSTWKKDKGNTGRNDPVRGSVAGGQNL</sequence>
<dbReference type="OrthoDB" id="10264738at2759"/>
<reference evidence="5 6" key="1">
    <citation type="submission" date="2016-11" db="EMBL/GenBank/DDBJ databases">
        <title>The macronuclear genome of Stentor coeruleus: a giant cell with tiny introns.</title>
        <authorList>
            <person name="Slabodnick M."/>
            <person name="Ruby J.G."/>
            <person name="Reiff S.B."/>
            <person name="Swart E.C."/>
            <person name="Gosai S."/>
            <person name="Prabakaran S."/>
            <person name="Witkowska E."/>
            <person name="Larue G.E."/>
            <person name="Fisher S."/>
            <person name="Freeman R.M."/>
            <person name="Gunawardena J."/>
            <person name="Chu W."/>
            <person name="Stover N.A."/>
            <person name="Gregory B.D."/>
            <person name="Nowacki M."/>
            <person name="Derisi J."/>
            <person name="Roy S.W."/>
            <person name="Marshall W.F."/>
            <person name="Sood P."/>
        </authorList>
    </citation>
    <scope>NUCLEOTIDE SEQUENCE [LARGE SCALE GENOMIC DNA]</scope>
    <source>
        <strain evidence="5">WM001</strain>
    </source>
</reference>
<evidence type="ECO:0000256" key="1">
    <source>
        <dbReference type="ARBA" id="ARBA00004370"/>
    </source>
</evidence>
<evidence type="ECO:0000313" key="5">
    <source>
        <dbReference type="EMBL" id="OMJ92965.1"/>
    </source>
</evidence>
<dbReference type="InterPro" id="IPR015655">
    <property type="entry name" value="PP2C"/>
</dbReference>
<evidence type="ECO:0000259" key="4">
    <source>
        <dbReference type="PROSITE" id="PS51746"/>
    </source>
</evidence>
<dbReference type="Gene3D" id="3.60.40.10">
    <property type="entry name" value="PPM-type phosphatase domain"/>
    <property type="match status" value="1"/>
</dbReference>
<dbReference type="InterPro" id="IPR036457">
    <property type="entry name" value="PPM-type-like_dom_sf"/>
</dbReference>
<dbReference type="PANTHER" id="PTHR47992">
    <property type="entry name" value="PROTEIN PHOSPHATASE"/>
    <property type="match status" value="1"/>
</dbReference>
<evidence type="ECO:0000256" key="2">
    <source>
        <dbReference type="ARBA" id="ARBA00023136"/>
    </source>
</evidence>
<dbReference type="Proteomes" id="UP000187209">
    <property type="component" value="Unassembled WGS sequence"/>
</dbReference>
<comment type="caution">
    <text evidence="5">The sequence shown here is derived from an EMBL/GenBank/DDBJ whole genome shotgun (WGS) entry which is preliminary data.</text>
</comment>
<keyword evidence="2" id="KW-0472">Membrane</keyword>
<keyword evidence="6" id="KW-1185">Reference proteome</keyword>
<dbReference type="InterPro" id="IPR001932">
    <property type="entry name" value="PPM-type_phosphatase-like_dom"/>
</dbReference>
<feature type="domain" description="PPM-type phosphatase" evidence="4">
    <location>
        <begin position="1"/>
        <end position="279"/>
    </location>
</feature>
<dbReference type="GO" id="GO:0004722">
    <property type="term" value="F:protein serine/threonine phosphatase activity"/>
    <property type="evidence" value="ECO:0007669"/>
    <property type="project" value="InterPro"/>
</dbReference>
<dbReference type="EMBL" id="MPUH01000051">
    <property type="protein sequence ID" value="OMJ92965.1"/>
    <property type="molecule type" value="Genomic_DNA"/>
</dbReference>
<evidence type="ECO:0000313" key="6">
    <source>
        <dbReference type="Proteomes" id="UP000187209"/>
    </source>
</evidence>
<feature type="compositionally biased region" description="Polar residues" evidence="3">
    <location>
        <begin position="77"/>
        <end position="94"/>
    </location>
</feature>
<dbReference type="SMART" id="SM00332">
    <property type="entry name" value="PP2Cc"/>
    <property type="match status" value="1"/>
</dbReference>
<comment type="subcellular location">
    <subcellularLocation>
        <location evidence="1">Membrane</location>
    </subcellularLocation>
</comment>
<dbReference type="GO" id="GO:0016020">
    <property type="term" value="C:membrane"/>
    <property type="evidence" value="ECO:0007669"/>
    <property type="project" value="UniProtKB-SubCell"/>
</dbReference>
<dbReference type="AlphaFoldDB" id="A0A1R2CVF6"/>
<dbReference type="SUPFAM" id="SSF81606">
    <property type="entry name" value="PP2C-like"/>
    <property type="match status" value="1"/>
</dbReference>
<accession>A0A1R2CVF6</accession>
<dbReference type="PROSITE" id="PS51746">
    <property type="entry name" value="PPM_2"/>
    <property type="match status" value="1"/>
</dbReference>
<dbReference type="CDD" id="cd00143">
    <property type="entry name" value="PP2Cc"/>
    <property type="match status" value="1"/>
</dbReference>